<keyword evidence="5 9" id="KW-0808">Transferase</keyword>
<gene>
    <name evidence="9" type="ORF">C7377_0462</name>
</gene>
<dbReference type="Gene3D" id="3.40.1010.10">
    <property type="entry name" value="Cobalt-precorrin-4 Transmethylase, Domain 1"/>
    <property type="match status" value="1"/>
</dbReference>
<dbReference type="OrthoDB" id="9815856at2"/>
<dbReference type="Pfam" id="PF00590">
    <property type="entry name" value="TP_methylase"/>
    <property type="match status" value="1"/>
</dbReference>
<comment type="pathway">
    <text evidence="1">Cofactor biosynthesis; adenosylcobalamin biosynthesis.</text>
</comment>
<dbReference type="Gene3D" id="3.30.950.10">
    <property type="entry name" value="Methyltransferase, Cobalt-precorrin-4 Transmethylase, Domain 2"/>
    <property type="match status" value="1"/>
</dbReference>
<dbReference type="PANTHER" id="PTHR43467:SF2">
    <property type="entry name" value="COBALT-PRECORRIN-2 C(20)-METHYLTRANSFERASE"/>
    <property type="match status" value="1"/>
</dbReference>
<dbReference type="AlphaFoldDB" id="A0A7L4URV9"/>
<dbReference type="PROSITE" id="PS00839">
    <property type="entry name" value="SUMT_1"/>
    <property type="match status" value="1"/>
</dbReference>
<keyword evidence="10" id="KW-1185">Reference proteome</keyword>
<evidence type="ECO:0000256" key="5">
    <source>
        <dbReference type="ARBA" id="ARBA00022679"/>
    </source>
</evidence>
<comment type="caution">
    <text evidence="9">The sequence shown here is derived from an EMBL/GenBank/DDBJ whole genome shotgun (WGS) entry which is preliminary data.</text>
</comment>
<dbReference type="InterPro" id="IPR000878">
    <property type="entry name" value="4pyrrol_Mease"/>
</dbReference>
<evidence type="ECO:0000256" key="4">
    <source>
        <dbReference type="ARBA" id="ARBA00022603"/>
    </source>
</evidence>
<dbReference type="CDD" id="cd11645">
    <property type="entry name" value="Precorrin_2_C20_MT"/>
    <property type="match status" value="1"/>
</dbReference>
<organism evidence="9 10">
    <name type="scientific">Balneicella halophila</name>
    <dbReference type="NCBI Taxonomy" id="1537566"/>
    <lineage>
        <taxon>Bacteria</taxon>
        <taxon>Pseudomonadati</taxon>
        <taxon>Bacteroidota</taxon>
        <taxon>Bacteroidia</taxon>
        <taxon>Bacteroidales</taxon>
        <taxon>Balneicellaceae</taxon>
        <taxon>Balneicella</taxon>
    </lineage>
</organism>
<dbReference type="InterPro" id="IPR014777">
    <property type="entry name" value="4pyrrole_Mease_sub1"/>
</dbReference>
<keyword evidence="6" id="KW-0949">S-adenosyl-L-methionine</keyword>
<reference evidence="9 10" key="1">
    <citation type="submission" date="2018-05" db="EMBL/GenBank/DDBJ databases">
        <title>Genomic Encyclopedia of Type Strains, Phase IV (KMG-IV): sequencing the most valuable type-strain genomes for metagenomic binning, comparative biology and taxonomic classification.</title>
        <authorList>
            <person name="Goeker M."/>
        </authorList>
    </citation>
    <scope>NUCLEOTIDE SEQUENCE [LARGE SCALE GENOMIC DNA]</scope>
    <source>
        <strain evidence="9 10">DSM 28579</strain>
    </source>
</reference>
<dbReference type="InterPro" id="IPR035996">
    <property type="entry name" value="4pyrrol_Methylase_sf"/>
</dbReference>
<evidence type="ECO:0000313" key="10">
    <source>
        <dbReference type="Proteomes" id="UP000251835"/>
    </source>
</evidence>
<sequence>MNKAIFFVSLGPGDAELVTIKALRCLENAEAIFCPSTTTKSGKTISRALKIMKTLGIDEGKIHPFDVPMSKERSLTKKDYETTAEKIASYFEKAEKDIVVCAQGDASFYSSVYYISELLTAKNLPIKRIAGVPAFIAAGTLANIHIVKQEERLRVLPGVFTMEELRQECEAKNTVVIMKMSQSEEIIKTAIQDFANTTFHYFENVGVEEKEYYTKSKNEILARKFPYFSLMIIQKSNN</sequence>
<dbReference type="InterPro" id="IPR012382">
    <property type="entry name" value="CobI/CbiL"/>
</dbReference>
<dbReference type="GO" id="GO:0030788">
    <property type="term" value="F:precorrin-2 C20-methyltransferase activity"/>
    <property type="evidence" value="ECO:0007669"/>
    <property type="project" value="InterPro"/>
</dbReference>
<feature type="domain" description="Tetrapyrrole methylase" evidence="8">
    <location>
        <begin position="5"/>
        <end position="213"/>
    </location>
</feature>
<dbReference type="Proteomes" id="UP000251835">
    <property type="component" value="Unassembled WGS sequence"/>
</dbReference>
<dbReference type="PIRSF" id="PIRSF036427">
    <property type="entry name" value="Precrrn-2_mtase"/>
    <property type="match status" value="1"/>
</dbReference>
<proteinExistence type="inferred from homology"/>
<dbReference type="PANTHER" id="PTHR43467">
    <property type="entry name" value="COBALT-PRECORRIN-2 C(20)-METHYLTRANSFERASE"/>
    <property type="match status" value="1"/>
</dbReference>
<dbReference type="GO" id="GO:0032259">
    <property type="term" value="P:methylation"/>
    <property type="evidence" value="ECO:0007669"/>
    <property type="project" value="UniProtKB-KW"/>
</dbReference>
<dbReference type="InterPro" id="IPR003043">
    <property type="entry name" value="Uropor_MeTrfase_CS"/>
</dbReference>
<name>A0A7L4URV9_BALHA</name>
<evidence type="ECO:0000259" key="8">
    <source>
        <dbReference type="Pfam" id="PF00590"/>
    </source>
</evidence>
<keyword evidence="3" id="KW-0169">Cobalamin biosynthesis</keyword>
<dbReference type="SUPFAM" id="SSF53790">
    <property type="entry name" value="Tetrapyrrole methylase"/>
    <property type="match status" value="1"/>
</dbReference>
<dbReference type="RefSeq" id="WP_116495711.1">
    <property type="nucleotide sequence ID" value="NZ_QENZ01000003.1"/>
</dbReference>
<evidence type="ECO:0000256" key="7">
    <source>
        <dbReference type="PIRNR" id="PIRNR036427"/>
    </source>
</evidence>
<keyword evidence="4 9" id="KW-0489">Methyltransferase</keyword>
<evidence type="ECO:0000256" key="3">
    <source>
        <dbReference type="ARBA" id="ARBA00022573"/>
    </source>
</evidence>
<evidence type="ECO:0000256" key="1">
    <source>
        <dbReference type="ARBA" id="ARBA00004953"/>
    </source>
</evidence>
<dbReference type="EMBL" id="QENZ01000003">
    <property type="protein sequence ID" value="PVX52161.1"/>
    <property type="molecule type" value="Genomic_DNA"/>
</dbReference>
<comment type="similarity">
    <text evidence="2 7">Belongs to the precorrin methyltransferase family.</text>
</comment>
<evidence type="ECO:0000313" key="9">
    <source>
        <dbReference type="EMBL" id="PVX52161.1"/>
    </source>
</evidence>
<dbReference type="GO" id="GO:0009236">
    <property type="term" value="P:cobalamin biosynthetic process"/>
    <property type="evidence" value="ECO:0007669"/>
    <property type="project" value="UniProtKB-UniRule"/>
</dbReference>
<evidence type="ECO:0000256" key="6">
    <source>
        <dbReference type="ARBA" id="ARBA00022691"/>
    </source>
</evidence>
<dbReference type="InterPro" id="IPR014776">
    <property type="entry name" value="4pyrrole_Mease_sub2"/>
</dbReference>
<protein>
    <submittedName>
        <fullName evidence="9">Precorrin-2/cobalt-factor-2 C20-methyltransferase</fullName>
    </submittedName>
</protein>
<accession>A0A7L4URV9</accession>
<evidence type="ECO:0000256" key="2">
    <source>
        <dbReference type="ARBA" id="ARBA00005879"/>
    </source>
</evidence>